<feature type="transmembrane region" description="Helical" evidence="5">
    <location>
        <begin position="37"/>
        <end position="54"/>
    </location>
</feature>
<feature type="transmembrane region" description="Helical" evidence="5">
    <location>
        <begin position="112"/>
        <end position="133"/>
    </location>
</feature>
<feature type="transmembrane region" description="Helical" evidence="5">
    <location>
        <begin position="225"/>
        <end position="247"/>
    </location>
</feature>
<evidence type="ECO:0000313" key="7">
    <source>
        <dbReference type="EMBL" id="SCC68232.1"/>
    </source>
</evidence>
<organism evidence="7 8">
    <name type="scientific">Bacillus thuringiensis</name>
    <dbReference type="NCBI Taxonomy" id="1428"/>
    <lineage>
        <taxon>Bacteria</taxon>
        <taxon>Bacillati</taxon>
        <taxon>Bacillota</taxon>
        <taxon>Bacilli</taxon>
        <taxon>Bacillales</taxon>
        <taxon>Bacillaceae</taxon>
        <taxon>Bacillus</taxon>
        <taxon>Bacillus cereus group</taxon>
    </lineage>
</organism>
<keyword evidence="3 5" id="KW-1133">Transmembrane helix</keyword>
<evidence type="ECO:0000313" key="8">
    <source>
        <dbReference type="Proteomes" id="UP000195991"/>
    </source>
</evidence>
<gene>
    <name evidence="7" type="ORF">BTT61001_05998</name>
</gene>
<name>A0A1C4GJ38_BACTU</name>
<dbReference type="Pfam" id="PF04932">
    <property type="entry name" value="Wzy_C"/>
    <property type="match status" value="1"/>
</dbReference>
<feature type="transmembrane region" description="Helical" evidence="5">
    <location>
        <begin position="153"/>
        <end position="171"/>
    </location>
</feature>
<dbReference type="AlphaFoldDB" id="A0A1C4GJ38"/>
<feature type="transmembrane region" description="Helical" evidence="5">
    <location>
        <begin position="61"/>
        <end position="78"/>
    </location>
</feature>
<feature type="transmembrane region" description="Helical" evidence="5">
    <location>
        <begin position="90"/>
        <end position="107"/>
    </location>
</feature>
<dbReference type="PANTHER" id="PTHR37422:SF17">
    <property type="entry name" value="O-ANTIGEN LIGASE"/>
    <property type="match status" value="1"/>
</dbReference>
<evidence type="ECO:0000256" key="4">
    <source>
        <dbReference type="ARBA" id="ARBA00023136"/>
    </source>
</evidence>
<feature type="transmembrane region" description="Helical" evidence="5">
    <location>
        <begin position="12"/>
        <end position="31"/>
    </location>
</feature>
<evidence type="ECO:0000256" key="3">
    <source>
        <dbReference type="ARBA" id="ARBA00022989"/>
    </source>
</evidence>
<dbReference type="GO" id="GO:0016020">
    <property type="term" value="C:membrane"/>
    <property type="evidence" value="ECO:0007669"/>
    <property type="project" value="UniProtKB-SubCell"/>
</dbReference>
<feature type="domain" description="O-antigen ligase-related" evidence="6">
    <location>
        <begin position="185"/>
        <end position="330"/>
    </location>
</feature>
<dbReference type="RefSeq" id="WP_087985958.1">
    <property type="nucleotide sequence ID" value="NZ_FMBI01000052.1"/>
</dbReference>
<feature type="transmembrane region" description="Helical" evidence="5">
    <location>
        <begin position="318"/>
        <end position="339"/>
    </location>
</feature>
<keyword evidence="4 5" id="KW-0472">Membrane</keyword>
<proteinExistence type="predicted"/>
<feature type="transmembrane region" description="Helical" evidence="5">
    <location>
        <begin position="351"/>
        <end position="368"/>
    </location>
</feature>
<protein>
    <submittedName>
        <fullName evidence="7">Exopolysaccharide production protein</fullName>
    </submittedName>
</protein>
<accession>A0A1C4GJ38</accession>
<feature type="transmembrane region" description="Helical" evidence="5">
    <location>
        <begin position="180"/>
        <end position="196"/>
    </location>
</feature>
<evidence type="ECO:0000259" key="6">
    <source>
        <dbReference type="Pfam" id="PF04932"/>
    </source>
</evidence>
<dbReference type="InterPro" id="IPR051533">
    <property type="entry name" value="WaaL-like"/>
</dbReference>
<evidence type="ECO:0000256" key="1">
    <source>
        <dbReference type="ARBA" id="ARBA00004141"/>
    </source>
</evidence>
<evidence type="ECO:0000256" key="5">
    <source>
        <dbReference type="SAM" id="Phobius"/>
    </source>
</evidence>
<evidence type="ECO:0000256" key="2">
    <source>
        <dbReference type="ARBA" id="ARBA00022692"/>
    </source>
</evidence>
<dbReference type="PANTHER" id="PTHR37422">
    <property type="entry name" value="TEICHURONIC ACID BIOSYNTHESIS PROTEIN TUAE"/>
    <property type="match status" value="1"/>
</dbReference>
<keyword evidence="2 5" id="KW-0812">Transmembrane</keyword>
<dbReference type="InterPro" id="IPR007016">
    <property type="entry name" value="O-antigen_ligase-rel_domated"/>
</dbReference>
<feature type="transmembrane region" description="Helical" evidence="5">
    <location>
        <begin position="374"/>
        <end position="393"/>
    </location>
</feature>
<comment type="subcellular location">
    <subcellularLocation>
        <location evidence="1">Membrane</location>
        <topology evidence="1">Multi-pass membrane protein</topology>
    </subcellularLocation>
</comment>
<dbReference type="EMBL" id="FMBI01000052">
    <property type="protein sequence ID" value="SCC68232.1"/>
    <property type="molecule type" value="Genomic_DNA"/>
</dbReference>
<dbReference type="Proteomes" id="UP000195991">
    <property type="component" value="Unassembled WGS sequence"/>
</dbReference>
<reference evidence="7 8" key="1">
    <citation type="submission" date="2016-08" db="EMBL/GenBank/DDBJ databases">
        <authorList>
            <person name="Seilhamer J.J."/>
        </authorList>
    </citation>
    <scope>NUCLEOTIDE SEQUENCE [LARGE SCALE GENOMIC DNA]</scope>
    <source>
        <strain evidence="7 8">IEBC_T61001</strain>
    </source>
</reference>
<sequence length="414" mass="48279">MNYKGLVKYIDYLLFMMLFYLTSIGIIRTVFPKDSMILLIYGYYSVRIILYIFLEKGKIYFSKSIVCILIYAFISFMWSNYPIESFKSSVLYLIMPTLIMFFLISVYKFKEILRLIFVVGLFITVVSLFTIQIEPDKGIASNGEWIGVFVHKNPLGFSMFLYAVLTFFYLLDSKKMYKKGIYLLVMLIQGIILFNSGSVTSLVILLLGICLTIVLALYRKVKNNYLRMMFTSLTLGAFFTVGIYLAMNINNIFALLGRDLTFTGRTSIWNAIFTMMNNHWVLGYGFDSFWVKDSATKNYVDFYMYTDVPHAHNNYIDIIANMGIIGLLAVVLSFICYVINNMRIHANKKELMDYFSIVFLILLFIHEFNESYFIRPMTVSNVWCLYVLMYMGIKLKLKNIKVYKGKNSKPNRDI</sequence>